<proteinExistence type="inferred from homology"/>
<comment type="similarity">
    <text evidence="1">Belongs to the sel-1 family.</text>
</comment>
<dbReference type="EMBL" id="HBNR01026915">
    <property type="protein sequence ID" value="CAE4579394.1"/>
    <property type="molecule type" value="Transcribed_RNA"/>
</dbReference>
<dbReference type="PANTHER" id="PTHR11102:SF160">
    <property type="entry name" value="ERAD-ASSOCIATED E3 UBIQUITIN-PROTEIN LIGASE COMPONENT HRD3"/>
    <property type="match status" value="1"/>
</dbReference>
<name>A0A7S4QEH5_9DINO</name>
<feature type="region of interest" description="Disordered" evidence="2">
    <location>
        <begin position="270"/>
        <end position="291"/>
    </location>
</feature>
<dbReference type="PANTHER" id="PTHR11102">
    <property type="entry name" value="SEL-1-LIKE PROTEIN"/>
    <property type="match status" value="1"/>
</dbReference>
<organism evidence="3">
    <name type="scientific">Alexandrium monilatum</name>
    <dbReference type="NCBI Taxonomy" id="311494"/>
    <lineage>
        <taxon>Eukaryota</taxon>
        <taxon>Sar</taxon>
        <taxon>Alveolata</taxon>
        <taxon>Dinophyceae</taxon>
        <taxon>Gonyaulacales</taxon>
        <taxon>Pyrocystaceae</taxon>
        <taxon>Alexandrium</taxon>
    </lineage>
</organism>
<feature type="region of interest" description="Disordered" evidence="2">
    <location>
        <begin position="1"/>
        <end position="24"/>
    </location>
</feature>
<dbReference type="InterPro" id="IPR050767">
    <property type="entry name" value="Sel1_AlgK"/>
</dbReference>
<dbReference type="SMART" id="SM00671">
    <property type="entry name" value="SEL1"/>
    <property type="match status" value="5"/>
</dbReference>
<evidence type="ECO:0000313" key="3">
    <source>
        <dbReference type="EMBL" id="CAE4579394.1"/>
    </source>
</evidence>
<dbReference type="InterPro" id="IPR006597">
    <property type="entry name" value="Sel1-like"/>
</dbReference>
<protein>
    <recommendedName>
        <fullName evidence="4">Sel1 repeat family protein</fullName>
    </recommendedName>
</protein>
<evidence type="ECO:0000256" key="1">
    <source>
        <dbReference type="ARBA" id="ARBA00038101"/>
    </source>
</evidence>
<reference evidence="3" key="1">
    <citation type="submission" date="2021-01" db="EMBL/GenBank/DDBJ databases">
        <authorList>
            <person name="Corre E."/>
            <person name="Pelletier E."/>
            <person name="Niang G."/>
            <person name="Scheremetjew M."/>
            <person name="Finn R."/>
            <person name="Kale V."/>
            <person name="Holt S."/>
            <person name="Cochrane G."/>
            <person name="Meng A."/>
            <person name="Brown T."/>
            <person name="Cohen L."/>
        </authorList>
    </citation>
    <scope>NUCLEOTIDE SEQUENCE</scope>
    <source>
        <strain evidence="3">CCMP3105</strain>
    </source>
</reference>
<dbReference type="Pfam" id="PF08238">
    <property type="entry name" value="Sel1"/>
    <property type="match status" value="5"/>
</dbReference>
<gene>
    <name evidence="3" type="ORF">AMON00008_LOCUS18220</name>
</gene>
<evidence type="ECO:0008006" key="4">
    <source>
        <dbReference type="Google" id="ProtNLM"/>
    </source>
</evidence>
<dbReference type="AlphaFoldDB" id="A0A7S4QEH5"/>
<sequence length="339" mass="36663">MARRSRGEARGYFPERGPSSRLPMPPALARPRLAVWQFLWLCTAVQVAGAGTSGALGQLREAATSGDAKAQLQLGLEYLYGSSRTVAKPKEATHWLDKAVAGGDTDAMVVLAKLLREGSGAIDPDARRSLQLAEKAAAGGSAEGMDMLAEAYHNSIGVGDIPDKKRKKLATKWLKKAAANGAFRAQVQLADSYREGKQLARDGELAVKWYEKAAATADLLSQTSSKKVSPQALELIRKVHLTLGKMYYEGHGTEKNKTVALEHLRRAADMGDGKAREAAGEVEKQLDKDSKLQELLKDPDIEKLLKDNPEYQKSTDPAGIPAALLDHLLKGSKVEMPEL</sequence>
<dbReference type="InterPro" id="IPR011990">
    <property type="entry name" value="TPR-like_helical_dom_sf"/>
</dbReference>
<evidence type="ECO:0000256" key="2">
    <source>
        <dbReference type="SAM" id="MobiDB-lite"/>
    </source>
</evidence>
<dbReference type="Gene3D" id="1.25.40.10">
    <property type="entry name" value="Tetratricopeptide repeat domain"/>
    <property type="match status" value="1"/>
</dbReference>
<dbReference type="SUPFAM" id="SSF81901">
    <property type="entry name" value="HCP-like"/>
    <property type="match status" value="1"/>
</dbReference>
<accession>A0A7S4QEH5</accession>